<evidence type="ECO:0000313" key="1">
    <source>
        <dbReference type="EMBL" id="MPN52197.1"/>
    </source>
</evidence>
<accession>A0A645ILQ9</accession>
<name>A0A645ILQ9_9ZZZZ</name>
<dbReference type="EMBL" id="VSSQ01118079">
    <property type="protein sequence ID" value="MPN52197.1"/>
    <property type="molecule type" value="Genomic_DNA"/>
</dbReference>
<sequence length="131" mass="14916">MPHDLYFNGGVFVQYIGNAFQCPVRFGLHICLVHIEGDAVGNQFSFGNQFAARVGRCGCYFKVRHMRRAVSIPSREAHAVELHIGIDVGRHIQHFFILMINAYPAFLNPEDHVVHFFEEDRIFTSLSAKPV</sequence>
<protein>
    <submittedName>
        <fullName evidence="1">Uncharacterized protein</fullName>
    </submittedName>
</protein>
<proteinExistence type="predicted"/>
<reference evidence="1" key="1">
    <citation type="submission" date="2019-08" db="EMBL/GenBank/DDBJ databases">
        <authorList>
            <person name="Kucharzyk K."/>
            <person name="Murdoch R.W."/>
            <person name="Higgins S."/>
            <person name="Loffler F."/>
        </authorList>
    </citation>
    <scope>NUCLEOTIDE SEQUENCE</scope>
</reference>
<gene>
    <name evidence="1" type="ORF">SDC9_199853</name>
</gene>
<comment type="caution">
    <text evidence="1">The sequence shown here is derived from an EMBL/GenBank/DDBJ whole genome shotgun (WGS) entry which is preliminary data.</text>
</comment>
<dbReference type="AlphaFoldDB" id="A0A645ILQ9"/>
<organism evidence="1">
    <name type="scientific">bioreactor metagenome</name>
    <dbReference type="NCBI Taxonomy" id="1076179"/>
    <lineage>
        <taxon>unclassified sequences</taxon>
        <taxon>metagenomes</taxon>
        <taxon>ecological metagenomes</taxon>
    </lineage>
</organism>